<comment type="similarity">
    <text evidence="2 6">Belongs to the band 7/mec-2 family. HflC subfamily.</text>
</comment>
<dbReference type="InterPro" id="IPR036013">
    <property type="entry name" value="Band_7/SPFH_dom_sf"/>
</dbReference>
<protein>
    <recommendedName>
        <fullName evidence="6">Protein HflC</fullName>
    </recommendedName>
</protein>
<evidence type="ECO:0000259" key="8">
    <source>
        <dbReference type="SMART" id="SM00244"/>
    </source>
</evidence>
<feature type="domain" description="Band 7" evidence="8">
    <location>
        <begin position="20"/>
        <end position="184"/>
    </location>
</feature>
<evidence type="ECO:0000256" key="5">
    <source>
        <dbReference type="ARBA" id="ARBA00023136"/>
    </source>
</evidence>
<keyword evidence="3" id="KW-0812">Transmembrane</keyword>
<evidence type="ECO:0000313" key="9">
    <source>
        <dbReference type="EMBL" id="CAB3772184.1"/>
    </source>
</evidence>
<reference evidence="9 10" key="1">
    <citation type="submission" date="2020-04" db="EMBL/GenBank/DDBJ databases">
        <authorList>
            <person name="De Canck E."/>
        </authorList>
    </citation>
    <scope>NUCLEOTIDE SEQUENCE [LARGE SCALE GENOMIC DNA]</scope>
    <source>
        <strain evidence="9 10">LMG 29739</strain>
    </source>
</reference>
<evidence type="ECO:0000256" key="4">
    <source>
        <dbReference type="ARBA" id="ARBA00022989"/>
    </source>
</evidence>
<evidence type="ECO:0000256" key="6">
    <source>
        <dbReference type="PIRNR" id="PIRNR005651"/>
    </source>
</evidence>
<proteinExistence type="inferred from homology"/>
<dbReference type="RefSeq" id="WP_175115329.1">
    <property type="nucleotide sequence ID" value="NZ_CADIKF010000092.1"/>
</dbReference>
<dbReference type="SMART" id="SM00244">
    <property type="entry name" value="PHB"/>
    <property type="match status" value="1"/>
</dbReference>
<gene>
    <name evidence="9" type="primary">hflC</name>
    <name evidence="9" type="ORF">LMG29739_06208</name>
</gene>
<dbReference type="GO" id="GO:0006508">
    <property type="term" value="P:proteolysis"/>
    <property type="evidence" value="ECO:0007669"/>
    <property type="project" value="UniProtKB-KW"/>
</dbReference>
<evidence type="ECO:0000256" key="3">
    <source>
        <dbReference type="ARBA" id="ARBA00022692"/>
    </source>
</evidence>
<name>A0A6J5F1F4_9BURK</name>
<accession>A0A6J5F1F4</accession>
<dbReference type="InterPro" id="IPR010200">
    <property type="entry name" value="HflC"/>
</dbReference>
<dbReference type="Pfam" id="PF01145">
    <property type="entry name" value="Band_7"/>
    <property type="match status" value="1"/>
</dbReference>
<evidence type="ECO:0000256" key="1">
    <source>
        <dbReference type="ARBA" id="ARBA00004167"/>
    </source>
</evidence>
<dbReference type="PANTHER" id="PTHR42911:SF1">
    <property type="entry name" value="MODULATOR OF FTSH PROTEASE HFLC"/>
    <property type="match status" value="1"/>
</dbReference>
<dbReference type="PIRSF" id="PIRSF005651">
    <property type="entry name" value="HflC"/>
    <property type="match status" value="1"/>
</dbReference>
<dbReference type="SUPFAM" id="SSF117892">
    <property type="entry name" value="Band 7/SPFH domain"/>
    <property type="match status" value="1"/>
</dbReference>
<feature type="region of interest" description="Disordered" evidence="7">
    <location>
        <begin position="282"/>
        <end position="302"/>
    </location>
</feature>
<dbReference type="AlphaFoldDB" id="A0A6J5F1F4"/>
<dbReference type="Gene3D" id="3.30.479.30">
    <property type="entry name" value="Band 7 domain"/>
    <property type="match status" value="1"/>
</dbReference>
<evidence type="ECO:0000256" key="2">
    <source>
        <dbReference type="ARBA" id="ARBA00007862"/>
    </source>
</evidence>
<dbReference type="InterPro" id="IPR001107">
    <property type="entry name" value="Band_7"/>
</dbReference>
<dbReference type="GO" id="GO:0016020">
    <property type="term" value="C:membrane"/>
    <property type="evidence" value="ECO:0007669"/>
    <property type="project" value="UniProtKB-SubCell"/>
</dbReference>
<dbReference type="GO" id="GO:0008233">
    <property type="term" value="F:peptidase activity"/>
    <property type="evidence" value="ECO:0007669"/>
    <property type="project" value="UniProtKB-KW"/>
</dbReference>
<dbReference type="EMBL" id="CADIKF010000092">
    <property type="protein sequence ID" value="CAB3772184.1"/>
    <property type="molecule type" value="Genomic_DNA"/>
</dbReference>
<keyword evidence="9" id="KW-0378">Hydrolase</keyword>
<dbReference type="Proteomes" id="UP000494329">
    <property type="component" value="Unassembled WGS sequence"/>
</dbReference>
<keyword evidence="4" id="KW-1133">Transmembrane helix</keyword>
<dbReference type="CDD" id="cd03405">
    <property type="entry name" value="SPFH_HflC"/>
    <property type="match status" value="1"/>
</dbReference>
<organism evidence="9 10">
    <name type="scientific">Paraburkholderia solisilvae</name>
    <dbReference type="NCBI Taxonomy" id="624376"/>
    <lineage>
        <taxon>Bacteria</taxon>
        <taxon>Pseudomonadati</taxon>
        <taxon>Pseudomonadota</taxon>
        <taxon>Betaproteobacteria</taxon>
        <taxon>Burkholderiales</taxon>
        <taxon>Burkholderiaceae</taxon>
        <taxon>Paraburkholderia</taxon>
    </lineage>
</organism>
<evidence type="ECO:0000256" key="7">
    <source>
        <dbReference type="SAM" id="MobiDB-lite"/>
    </source>
</evidence>
<keyword evidence="9" id="KW-0645">Protease</keyword>
<keyword evidence="5" id="KW-0472">Membrane</keyword>
<evidence type="ECO:0000313" key="10">
    <source>
        <dbReference type="Proteomes" id="UP000494329"/>
    </source>
</evidence>
<sequence>MNRIIALVIAVVIVLFVASSMVFTVDQRHMAVLSARGDAEPTLAGPGLHVKLPPPLQTVTPVDTRIQTLDTPDEDHYAAADRTDMLVNPVIKFRVTDPVKLVIETKGDVQSLPDRLALISRGALADAFAKYNVPDLLSKLQTVGDDARAGMEKAAGSLGVEIVGVQLTRVDFPASMADTVYKRMIAAREQIANQERAQGTAEADKIKADAAQQQQALLADAYRQAQAIKGDGDGKAASIAADAYGRDPQFYQFYQSMQAYRNSFKPNDVVVVDSSSDFFRFMRGPNGGETTPNDAAAPRKHQ</sequence>
<comment type="function">
    <text evidence="6">HflC and HflK could regulate a protease.</text>
</comment>
<dbReference type="PANTHER" id="PTHR42911">
    <property type="entry name" value="MODULATOR OF FTSH PROTEASE HFLC"/>
    <property type="match status" value="1"/>
</dbReference>
<comment type="subcellular location">
    <subcellularLocation>
        <location evidence="1">Membrane</location>
        <topology evidence="1">Single-pass membrane protein</topology>
    </subcellularLocation>
</comment>
<keyword evidence="10" id="KW-1185">Reference proteome</keyword>